<dbReference type="PANTHER" id="PTHR10656:SF42">
    <property type="entry name" value="CYCLIC GMP-AMP SYNTHASE-LIKE PROTEIN-RELATED"/>
    <property type="match status" value="1"/>
</dbReference>
<dbReference type="Gene3D" id="1.10.1410.40">
    <property type="match status" value="1"/>
</dbReference>
<protein>
    <submittedName>
        <fullName evidence="14">Uncharacterized protein</fullName>
    </submittedName>
</protein>
<evidence type="ECO:0000256" key="1">
    <source>
        <dbReference type="ARBA" id="ARBA00001936"/>
    </source>
</evidence>
<dbReference type="Gene3D" id="3.30.460.90">
    <property type="match status" value="1"/>
</dbReference>
<dbReference type="InterPro" id="IPR046906">
    <property type="entry name" value="Mab-21_HhH/H2TH-like"/>
</dbReference>
<organism evidence="14">
    <name type="scientific">Bactrocera dorsalis</name>
    <name type="common">Oriental fruit fly</name>
    <name type="synonym">Dacus dorsalis</name>
    <dbReference type="NCBI Taxonomy" id="27457"/>
    <lineage>
        <taxon>Eukaryota</taxon>
        <taxon>Metazoa</taxon>
        <taxon>Ecdysozoa</taxon>
        <taxon>Arthropoda</taxon>
        <taxon>Hexapoda</taxon>
        <taxon>Insecta</taxon>
        <taxon>Pterygota</taxon>
        <taxon>Neoptera</taxon>
        <taxon>Endopterygota</taxon>
        <taxon>Diptera</taxon>
        <taxon>Brachycera</taxon>
        <taxon>Muscomorpha</taxon>
        <taxon>Tephritoidea</taxon>
        <taxon>Tephritidae</taxon>
        <taxon>Bactrocera</taxon>
        <taxon>Bactrocera</taxon>
    </lineage>
</organism>
<evidence type="ECO:0000259" key="13">
    <source>
        <dbReference type="Pfam" id="PF20266"/>
    </source>
</evidence>
<dbReference type="GO" id="GO:0016779">
    <property type="term" value="F:nucleotidyltransferase activity"/>
    <property type="evidence" value="ECO:0007669"/>
    <property type="project" value="UniProtKB-KW"/>
</dbReference>
<feature type="domain" description="Mab-21-like HhH/H2TH-like" evidence="13">
    <location>
        <begin position="295"/>
        <end position="386"/>
    </location>
</feature>
<dbReference type="OrthoDB" id="6054650at2759"/>
<evidence type="ECO:0000256" key="4">
    <source>
        <dbReference type="ARBA" id="ARBA00022679"/>
    </source>
</evidence>
<name>A0A034WIK1_BACDO</name>
<evidence type="ECO:0000256" key="3">
    <source>
        <dbReference type="ARBA" id="ARBA00008307"/>
    </source>
</evidence>
<keyword evidence="11" id="KW-0464">Manganese</keyword>
<dbReference type="AlphaFoldDB" id="A0A034WIK1"/>
<evidence type="ECO:0000256" key="2">
    <source>
        <dbReference type="ARBA" id="ARBA00001946"/>
    </source>
</evidence>
<comment type="similarity">
    <text evidence="3">Belongs to the mab-21 family.</text>
</comment>
<dbReference type="InterPro" id="IPR046903">
    <property type="entry name" value="Mab-21-like_nuc_Trfase"/>
</dbReference>
<sequence>QSVHSVASVQSLFSSECFRVFRIEIILYHSCGEQIDSKIMAPCFYETCLQFIAQKITIRDEDREVYLKDFDIIRDYILNGMREVDSVFNSLYKGPSLFGSYSNNVRIKYPSEFDVIFKLSIPYSSYINVEEDEDRPGFVNLDFEELMEELYNCNGYNDVYNHMCDLVDQNNQYLNRSRLQTWLKGVMEDCLDTNGDRVRGNWGDIYTLIYTKRGLAHTIYAKCARRTISIDFVPGICFGTADWIDVRYGPKFRYKCEQWYAVPKPTPGPYETRCYAFMVCNPKVEHDLLLGNQNLKVVFRLLKSLRNAYGMRCLKSYFITTTFLWEIEIQNKNFWNNPLHIILEHMLETLATDFENEWLPFFWNKELNLLDNLSQDDVEDCAYKLRKAYNTLRQYKFAPNLTYKRCLTHFEVP</sequence>
<evidence type="ECO:0000256" key="11">
    <source>
        <dbReference type="ARBA" id="ARBA00023211"/>
    </source>
</evidence>
<evidence type="ECO:0000256" key="8">
    <source>
        <dbReference type="ARBA" id="ARBA00022840"/>
    </source>
</evidence>
<feature type="non-terminal residue" evidence="14">
    <location>
        <position position="1"/>
    </location>
</feature>
<keyword evidence="9" id="KW-0460">Magnesium</keyword>
<dbReference type="EMBL" id="GAKP01003556">
    <property type="protein sequence ID" value="JAC55396.1"/>
    <property type="molecule type" value="Transcribed_RNA"/>
</dbReference>
<proteinExistence type="inferred from homology"/>
<dbReference type="Pfam" id="PF03281">
    <property type="entry name" value="Mab-21"/>
    <property type="match status" value="1"/>
</dbReference>
<evidence type="ECO:0000313" key="14">
    <source>
        <dbReference type="EMBL" id="JAC55396.1"/>
    </source>
</evidence>
<dbReference type="SMART" id="SM01265">
    <property type="entry name" value="Mab-21"/>
    <property type="match status" value="1"/>
</dbReference>
<accession>A0A034WIK1</accession>
<keyword evidence="5" id="KW-0548">Nucleotidyltransferase</keyword>
<evidence type="ECO:0000256" key="7">
    <source>
        <dbReference type="ARBA" id="ARBA00022741"/>
    </source>
</evidence>
<dbReference type="GO" id="GO:0005524">
    <property type="term" value="F:ATP binding"/>
    <property type="evidence" value="ECO:0007669"/>
    <property type="project" value="UniProtKB-KW"/>
</dbReference>
<evidence type="ECO:0000259" key="12">
    <source>
        <dbReference type="Pfam" id="PF03281"/>
    </source>
</evidence>
<keyword evidence="10" id="KW-0342">GTP-binding</keyword>
<keyword evidence="6" id="KW-0479">Metal-binding</keyword>
<dbReference type="PANTHER" id="PTHR10656">
    <property type="entry name" value="CELL FATE DETERMINING PROTEIN MAB21-RELATED"/>
    <property type="match status" value="1"/>
</dbReference>
<keyword evidence="8" id="KW-0067">ATP-binding</keyword>
<dbReference type="GO" id="GO:0005525">
    <property type="term" value="F:GTP binding"/>
    <property type="evidence" value="ECO:0007669"/>
    <property type="project" value="UniProtKB-KW"/>
</dbReference>
<keyword evidence="7" id="KW-0547">Nucleotide-binding</keyword>
<comment type="cofactor">
    <cofactor evidence="2">
        <name>Mg(2+)</name>
        <dbReference type="ChEBI" id="CHEBI:18420"/>
    </cofactor>
</comment>
<evidence type="ECO:0000256" key="6">
    <source>
        <dbReference type="ARBA" id="ARBA00022723"/>
    </source>
</evidence>
<evidence type="ECO:0000256" key="10">
    <source>
        <dbReference type="ARBA" id="ARBA00023134"/>
    </source>
</evidence>
<feature type="domain" description="Mab-21-like nucleotidyltransferase" evidence="12">
    <location>
        <begin position="101"/>
        <end position="289"/>
    </location>
</feature>
<dbReference type="InterPro" id="IPR024810">
    <property type="entry name" value="MAB21L/cGLR"/>
</dbReference>
<dbReference type="GO" id="GO:0046872">
    <property type="term" value="F:metal ion binding"/>
    <property type="evidence" value="ECO:0007669"/>
    <property type="project" value="UniProtKB-KW"/>
</dbReference>
<keyword evidence="4" id="KW-0808">Transferase</keyword>
<comment type="cofactor">
    <cofactor evidence="1">
        <name>Mn(2+)</name>
        <dbReference type="ChEBI" id="CHEBI:29035"/>
    </cofactor>
</comment>
<dbReference type="Pfam" id="PF20266">
    <property type="entry name" value="Mab-21_C"/>
    <property type="match status" value="1"/>
</dbReference>
<evidence type="ECO:0000256" key="9">
    <source>
        <dbReference type="ARBA" id="ARBA00022842"/>
    </source>
</evidence>
<reference evidence="14" key="1">
    <citation type="journal article" date="2014" name="BMC Genomics">
        <title>Characterizing the developmental transcriptome of the oriental fruit fly, Bactrocera dorsalis (Diptera: Tephritidae) through comparative genomic analysis with Drosophila melanogaster utilizing modENCODE datasets.</title>
        <authorList>
            <person name="Geib S.M."/>
            <person name="Calla B."/>
            <person name="Hall B."/>
            <person name="Hou S."/>
            <person name="Manoukis N.C."/>
        </authorList>
    </citation>
    <scope>NUCLEOTIDE SEQUENCE</scope>
    <source>
        <strain evidence="14">Punador</strain>
    </source>
</reference>
<evidence type="ECO:0000256" key="5">
    <source>
        <dbReference type="ARBA" id="ARBA00022695"/>
    </source>
</evidence>